<keyword evidence="1" id="KW-0175">Coiled coil</keyword>
<protein>
    <submittedName>
        <fullName evidence="5">TBC1 domain family member 2</fullName>
    </submittedName>
</protein>
<dbReference type="InterPro" id="IPR035969">
    <property type="entry name" value="Rab-GAP_TBC_sf"/>
</dbReference>
<evidence type="ECO:0000259" key="4">
    <source>
        <dbReference type="PROSITE" id="PS50086"/>
    </source>
</evidence>
<evidence type="ECO:0000313" key="5">
    <source>
        <dbReference type="Ensembl" id="ENSHCOP00000026434.1"/>
    </source>
</evidence>
<evidence type="ECO:0000256" key="2">
    <source>
        <dbReference type="SAM" id="MobiDB-lite"/>
    </source>
</evidence>
<dbReference type="InterPro" id="IPR001849">
    <property type="entry name" value="PH_domain"/>
</dbReference>
<dbReference type="SMART" id="SM00164">
    <property type="entry name" value="TBC"/>
    <property type="match status" value="1"/>
</dbReference>
<dbReference type="Gene3D" id="1.10.8.270">
    <property type="entry name" value="putative rabgap domain of human tbc1 domain family member 14 like domains"/>
    <property type="match status" value="1"/>
</dbReference>
<dbReference type="PROSITE" id="PS50086">
    <property type="entry name" value="TBC_RABGAP"/>
    <property type="match status" value="1"/>
</dbReference>
<dbReference type="Proteomes" id="UP000264820">
    <property type="component" value="Unplaced"/>
</dbReference>
<dbReference type="PANTHER" id="PTHR47219:SF20">
    <property type="entry name" value="TBC1 DOMAIN FAMILY MEMBER 2B"/>
    <property type="match status" value="1"/>
</dbReference>
<dbReference type="CDD" id="cd01265">
    <property type="entry name" value="PH_TBC1D2A"/>
    <property type="match status" value="1"/>
</dbReference>
<feature type="domain" description="PH" evidence="3">
    <location>
        <begin position="32"/>
        <end position="127"/>
    </location>
</feature>
<dbReference type="STRING" id="109280.ENSHCOP00000026434"/>
<dbReference type="InterPro" id="IPR000195">
    <property type="entry name" value="Rab-GAP-TBC_dom"/>
</dbReference>
<dbReference type="InterPro" id="IPR050302">
    <property type="entry name" value="Rab_GAP_TBC_domain"/>
</dbReference>
<proteinExistence type="predicted"/>
<dbReference type="InterPro" id="IPR011993">
    <property type="entry name" value="PH-like_dom_sf"/>
</dbReference>
<dbReference type="OMA" id="NDYMAIN"/>
<accession>A0A3Q2Z6L1</accession>
<reference evidence="5" key="2">
    <citation type="submission" date="2025-09" db="UniProtKB">
        <authorList>
            <consortium name="Ensembl"/>
        </authorList>
    </citation>
    <scope>IDENTIFICATION</scope>
</reference>
<dbReference type="AlphaFoldDB" id="A0A3Q2Z6L1"/>
<dbReference type="PROSITE" id="PS50003">
    <property type="entry name" value="PH_DOMAIN"/>
    <property type="match status" value="1"/>
</dbReference>
<dbReference type="Gene3D" id="1.10.472.80">
    <property type="entry name" value="Ypt/Rab-GAP domain of gyp1p, domain 3"/>
    <property type="match status" value="1"/>
</dbReference>
<keyword evidence="6" id="KW-1185">Reference proteome</keyword>
<evidence type="ECO:0000259" key="3">
    <source>
        <dbReference type="PROSITE" id="PS50003"/>
    </source>
</evidence>
<evidence type="ECO:0000313" key="6">
    <source>
        <dbReference type="Proteomes" id="UP000264820"/>
    </source>
</evidence>
<dbReference type="GO" id="GO:0005096">
    <property type="term" value="F:GTPase activator activity"/>
    <property type="evidence" value="ECO:0007669"/>
    <property type="project" value="TreeGrafter"/>
</dbReference>
<dbReference type="GeneTree" id="ENSGT00940000159937"/>
<sequence length="636" mass="72901">QTSERENMPPMSTRAPSSYFLDTPNFPGSSGEPKLCGFLLKQGGPLRAWKRRWFVYEEKQNQMFYYRTPQDVTPLGRVDLSSAAFTYPLKAETGTFHIETPERTYTLKALTQDLMLYWLQQLQLNRWHHRQGRRTSARPDAAAIAVLVLALAAENFLPLLRSPAGLVGREAAKEAPRGTPRAGLRLLQDDIEAYKTQNRFLNSEIFQLTKLWRKSSEQERSLMVKCAYLEAWRCQAESRYLGVLGKLQEHASLDPEQRQSIRKMAEEALQGQAKNNAAAANGLHDEYGFRIIPDYEAEDVKLLAKIQALEIRSHNLLRQDGRERDLSSRWAQYLAGRSDDDFCPSPELKALLRAGVPPEYRRRVWRCLVRIRTGAARERHRACPHPASRQIRLDLHRTLTGNRNFSSPSSLAHQQLERILSAFSWQNPSVGYCQGLNRLAAIALVVLQSEEEAFWCVVAVVDAIMPQDYYGKNLLAAQADQHVLKDFLVEKLPRLAAHFDLHGIDVSLVTFNWFLVVFVESLPSDILLPLWDAFLYEGTKVQDDILKIHDGVDVYQYLRFFTKTVTDVRKLMGMAFVDMNPFPGRLLKKRRLLHLERLQGELRELEEQQQAFAALALRRPDDQMDNVASEDDEELA</sequence>
<dbReference type="SUPFAM" id="SSF50729">
    <property type="entry name" value="PH domain-like"/>
    <property type="match status" value="1"/>
</dbReference>
<dbReference type="Pfam" id="PF00169">
    <property type="entry name" value="PH"/>
    <property type="match status" value="1"/>
</dbReference>
<dbReference type="FunFam" id="2.30.29.30:FF:000248">
    <property type="entry name" value="TBC1 domain family member 2A isoform X1"/>
    <property type="match status" value="1"/>
</dbReference>
<dbReference type="SUPFAM" id="SSF47923">
    <property type="entry name" value="Ypt/Rab-GAP domain of gyp1p"/>
    <property type="match status" value="2"/>
</dbReference>
<dbReference type="Pfam" id="PF00566">
    <property type="entry name" value="RabGAP-TBC"/>
    <property type="match status" value="1"/>
</dbReference>
<dbReference type="FunFam" id="1.10.8.270:FF:000026">
    <property type="entry name" value="TBC (Tre-2/Bub2/Cdc16) domain family"/>
    <property type="match status" value="1"/>
</dbReference>
<dbReference type="Ensembl" id="ENSHCOT00000027559.1">
    <property type="protein sequence ID" value="ENSHCOP00000026434.1"/>
    <property type="gene ID" value="ENSHCOG00000017393.1"/>
</dbReference>
<dbReference type="Gene3D" id="2.30.29.30">
    <property type="entry name" value="Pleckstrin-homology domain (PH domain)/Phosphotyrosine-binding domain (PTB)"/>
    <property type="match status" value="1"/>
</dbReference>
<organism evidence="5 6">
    <name type="scientific">Hippocampus comes</name>
    <name type="common">Tiger tail seahorse</name>
    <dbReference type="NCBI Taxonomy" id="109280"/>
    <lineage>
        <taxon>Eukaryota</taxon>
        <taxon>Metazoa</taxon>
        <taxon>Chordata</taxon>
        <taxon>Craniata</taxon>
        <taxon>Vertebrata</taxon>
        <taxon>Euteleostomi</taxon>
        <taxon>Actinopterygii</taxon>
        <taxon>Neopterygii</taxon>
        <taxon>Teleostei</taxon>
        <taxon>Neoteleostei</taxon>
        <taxon>Acanthomorphata</taxon>
        <taxon>Syngnathiaria</taxon>
        <taxon>Syngnathiformes</taxon>
        <taxon>Syngnathoidei</taxon>
        <taxon>Syngnathidae</taxon>
        <taxon>Hippocampus</taxon>
    </lineage>
</organism>
<dbReference type="PANTHER" id="PTHR47219">
    <property type="entry name" value="RAB GTPASE-ACTIVATING PROTEIN 1-LIKE"/>
    <property type="match status" value="1"/>
</dbReference>
<dbReference type="SMART" id="SM00233">
    <property type="entry name" value="PH"/>
    <property type="match status" value="1"/>
</dbReference>
<reference evidence="5" key="1">
    <citation type="submission" date="2025-08" db="UniProtKB">
        <authorList>
            <consortium name="Ensembl"/>
        </authorList>
    </citation>
    <scope>IDENTIFICATION</scope>
</reference>
<feature type="domain" description="Rab-GAP TBC" evidence="4">
    <location>
        <begin position="355"/>
        <end position="538"/>
    </location>
</feature>
<name>A0A3Q2Z6L1_HIPCM</name>
<feature type="region of interest" description="Disordered" evidence="2">
    <location>
        <begin position="1"/>
        <end position="23"/>
    </location>
</feature>
<dbReference type="GO" id="GO:0031267">
    <property type="term" value="F:small GTPase binding"/>
    <property type="evidence" value="ECO:0007669"/>
    <property type="project" value="TreeGrafter"/>
</dbReference>
<feature type="coiled-coil region" evidence="1">
    <location>
        <begin position="588"/>
        <end position="615"/>
    </location>
</feature>
<evidence type="ECO:0000256" key="1">
    <source>
        <dbReference type="SAM" id="Coils"/>
    </source>
</evidence>